<evidence type="ECO:0000256" key="6">
    <source>
        <dbReference type="ARBA" id="ARBA00022967"/>
    </source>
</evidence>
<dbReference type="EC" id="7.-.-.-" evidence="10"/>
<keyword evidence="10" id="KW-0997">Cell inner membrane</keyword>
<feature type="modified residue" description="FMN phosphoryl threonine" evidence="10">
    <location>
        <position position="139"/>
    </location>
</feature>
<feature type="transmembrane region" description="Helical" evidence="10">
    <location>
        <begin position="219"/>
        <end position="238"/>
    </location>
</feature>
<comment type="subunit">
    <text evidence="10">The complex is composed of six subunits: RnfA, RnfB, RnfC, RnfD, RnfE and RnfG.</text>
</comment>
<comment type="cofactor">
    <cofactor evidence="10">
        <name>FMN</name>
        <dbReference type="ChEBI" id="CHEBI:58210"/>
    </cofactor>
</comment>
<keyword evidence="9 10" id="KW-0472">Membrane</keyword>
<keyword evidence="5 10" id="KW-0812">Transmembrane</keyword>
<feature type="transmembrane region" description="Helical" evidence="10">
    <location>
        <begin position="250"/>
        <end position="268"/>
    </location>
</feature>
<comment type="caution">
    <text evidence="10">Lacks conserved residue(s) required for the propagation of feature annotation.</text>
</comment>
<dbReference type="PANTHER" id="PTHR30578:SF0">
    <property type="entry name" value="ION-TRANSLOCATING OXIDOREDUCTASE COMPLEX SUBUNIT D"/>
    <property type="match status" value="1"/>
</dbReference>
<keyword evidence="12" id="KW-1185">Reference proteome</keyword>
<comment type="caution">
    <text evidence="11">The sequence shown here is derived from an EMBL/GenBank/DDBJ whole genome shotgun (WGS) entry which is preliminary data.</text>
</comment>
<keyword evidence="7 10" id="KW-0249">Electron transport</keyword>
<dbReference type="Proteomes" id="UP000613768">
    <property type="component" value="Unassembled WGS sequence"/>
</dbReference>
<evidence type="ECO:0000256" key="10">
    <source>
        <dbReference type="HAMAP-Rule" id="MF_00462"/>
    </source>
</evidence>
<keyword evidence="1 10" id="KW-0813">Transport</keyword>
<dbReference type="GO" id="GO:0005886">
    <property type="term" value="C:plasma membrane"/>
    <property type="evidence" value="ECO:0007669"/>
    <property type="project" value="UniProtKB-SubCell"/>
</dbReference>
<dbReference type="PANTHER" id="PTHR30578">
    <property type="entry name" value="ELECTRON TRANSPORT COMPLEX PROTEIN RNFD"/>
    <property type="match status" value="1"/>
</dbReference>
<evidence type="ECO:0000256" key="5">
    <source>
        <dbReference type="ARBA" id="ARBA00022692"/>
    </source>
</evidence>
<feature type="transmembrane region" description="Helical" evidence="10">
    <location>
        <begin position="52"/>
        <end position="69"/>
    </location>
</feature>
<evidence type="ECO:0000256" key="2">
    <source>
        <dbReference type="ARBA" id="ARBA00022553"/>
    </source>
</evidence>
<name>A0AAW3ZN91_9GAMM</name>
<dbReference type="Pfam" id="PF03116">
    <property type="entry name" value="NQR2_RnfD_RnfE"/>
    <property type="match status" value="1"/>
</dbReference>
<dbReference type="InterPro" id="IPR011303">
    <property type="entry name" value="RnfD_bac"/>
</dbReference>
<accession>A0AAW3ZN91</accession>
<proteinExistence type="inferred from homology"/>
<evidence type="ECO:0000256" key="8">
    <source>
        <dbReference type="ARBA" id="ARBA00022989"/>
    </source>
</evidence>
<evidence type="ECO:0000313" key="12">
    <source>
        <dbReference type="Proteomes" id="UP000613768"/>
    </source>
</evidence>
<keyword evidence="6 10" id="KW-1278">Translocase</keyword>
<comment type="similarity">
    <text evidence="10">Belongs to the NqrB/RnfD family.</text>
</comment>
<evidence type="ECO:0000256" key="1">
    <source>
        <dbReference type="ARBA" id="ARBA00022448"/>
    </source>
</evidence>
<evidence type="ECO:0000313" key="11">
    <source>
        <dbReference type="EMBL" id="MBD8526547.1"/>
    </source>
</evidence>
<organism evidence="11 12">
    <name type="scientific">Pseudomarimonas arenosa</name>
    <dbReference type="NCBI Taxonomy" id="2774145"/>
    <lineage>
        <taxon>Bacteria</taxon>
        <taxon>Pseudomonadati</taxon>
        <taxon>Pseudomonadota</taxon>
        <taxon>Gammaproteobacteria</taxon>
        <taxon>Lysobacterales</taxon>
        <taxon>Lysobacteraceae</taxon>
        <taxon>Pseudomarimonas</taxon>
    </lineage>
</organism>
<feature type="transmembrane region" description="Helical" evidence="10">
    <location>
        <begin position="193"/>
        <end position="213"/>
    </location>
</feature>
<dbReference type="EMBL" id="JACYTR010000025">
    <property type="protein sequence ID" value="MBD8526547.1"/>
    <property type="molecule type" value="Genomic_DNA"/>
</dbReference>
<comment type="function">
    <text evidence="10">Part of a membrane-bound complex that couples electron transfer with translocation of ions across the membrane.</text>
</comment>
<dbReference type="HAMAP" id="MF_00462">
    <property type="entry name" value="RsxD_RnfD"/>
    <property type="match status" value="1"/>
</dbReference>
<dbReference type="NCBIfam" id="TIGR01946">
    <property type="entry name" value="rnfD"/>
    <property type="match status" value="1"/>
</dbReference>
<feature type="transmembrane region" description="Helical" evidence="10">
    <location>
        <begin position="100"/>
        <end position="119"/>
    </location>
</feature>
<evidence type="ECO:0000256" key="7">
    <source>
        <dbReference type="ARBA" id="ARBA00022982"/>
    </source>
</evidence>
<dbReference type="AlphaFoldDB" id="A0AAW3ZN91"/>
<dbReference type="GO" id="GO:0022900">
    <property type="term" value="P:electron transport chain"/>
    <property type="evidence" value="ECO:0007669"/>
    <property type="project" value="UniProtKB-UniRule"/>
</dbReference>
<keyword evidence="2 10" id="KW-0597">Phosphoprotein</keyword>
<keyword evidence="10" id="KW-1003">Cell membrane</keyword>
<keyword evidence="8 10" id="KW-1133">Transmembrane helix</keyword>
<protein>
    <recommendedName>
        <fullName evidence="10">Ion-translocating oxidoreductase complex subunit D</fullName>
        <ecNumber evidence="10">7.-.-.-</ecNumber>
    </recommendedName>
    <alternativeName>
        <fullName evidence="10">Rnf electron transport complex subunit D</fullName>
    </alternativeName>
</protein>
<gene>
    <name evidence="10" type="primary">rnfD</name>
    <name evidence="11" type="ORF">IFO71_12445</name>
</gene>
<dbReference type="InterPro" id="IPR004338">
    <property type="entry name" value="NqrB/RnfD"/>
</dbReference>
<keyword evidence="3 10" id="KW-0285">Flavoprotein</keyword>
<reference evidence="11 12" key="1">
    <citation type="submission" date="2020-09" db="EMBL/GenBank/DDBJ databases">
        <title>Pseudoxanthomonas sp. CAU 1598 isolated from sand of Yaerae Beach.</title>
        <authorList>
            <person name="Kim W."/>
        </authorList>
    </citation>
    <scope>NUCLEOTIDE SEQUENCE [LARGE SCALE GENOMIC DNA]</scope>
    <source>
        <strain evidence="11 12">CAU 1598</strain>
    </source>
</reference>
<keyword evidence="4 10" id="KW-0288">FMN</keyword>
<evidence type="ECO:0000256" key="3">
    <source>
        <dbReference type="ARBA" id="ARBA00022630"/>
    </source>
</evidence>
<evidence type="ECO:0000256" key="4">
    <source>
        <dbReference type="ARBA" id="ARBA00022643"/>
    </source>
</evidence>
<dbReference type="GO" id="GO:0055085">
    <property type="term" value="P:transmembrane transport"/>
    <property type="evidence" value="ECO:0007669"/>
    <property type="project" value="InterPro"/>
</dbReference>
<sequence>MGWVLLALLPALLVHGLAFGWVVLRDLALVIGIGLSLEALMLRLRQQPLRPYLSDLSAPVTAILLMLCLPPGSHWSHLLLGLFAALVLAKHAYGGLGHNLFNPAMVGYAVLLLCFPRELGQWPSLLWQGQGVDTLAGATPLDSLRTALTQGFTVEEALNTPGFPFGAAAVTPWMAAAYLFGGLILLWRGLLRWQTPAGVLLGIVAVSAVPWLLDSGQYASPLFHLLSGASLVTAFFIASDPVSGCTTPRGRWIFAFGVGALIIVIRLWGHYPDGAAFAVLLMNACAPWIDLHTRPRIVGET</sequence>
<comment type="subcellular location">
    <subcellularLocation>
        <location evidence="10">Cell inner membrane</location>
        <topology evidence="10">Multi-pass membrane protein</topology>
    </subcellularLocation>
</comment>
<evidence type="ECO:0000256" key="9">
    <source>
        <dbReference type="ARBA" id="ARBA00023136"/>
    </source>
</evidence>
<feature type="transmembrane region" description="Helical" evidence="10">
    <location>
        <begin position="165"/>
        <end position="186"/>
    </location>
</feature>